<evidence type="ECO:0000313" key="3">
    <source>
        <dbReference type="Proteomes" id="UP000029665"/>
    </source>
</evidence>
<dbReference type="AlphaFoldDB" id="A0A060SUN1"/>
<dbReference type="HOGENOM" id="CLU_1161648_0_0_1"/>
<dbReference type="EMBL" id="CCBP010000346">
    <property type="protein sequence ID" value="CDO76178.1"/>
    <property type="molecule type" value="Genomic_DNA"/>
</dbReference>
<organism evidence="2 3">
    <name type="scientific">Pycnoporus cinnabarinus</name>
    <name type="common">Cinnabar-red polypore</name>
    <name type="synonym">Trametes cinnabarina</name>
    <dbReference type="NCBI Taxonomy" id="5643"/>
    <lineage>
        <taxon>Eukaryota</taxon>
        <taxon>Fungi</taxon>
        <taxon>Dikarya</taxon>
        <taxon>Basidiomycota</taxon>
        <taxon>Agaricomycotina</taxon>
        <taxon>Agaricomycetes</taxon>
        <taxon>Polyporales</taxon>
        <taxon>Polyporaceae</taxon>
        <taxon>Trametes</taxon>
    </lineage>
</organism>
<comment type="caution">
    <text evidence="2">The sequence shown here is derived from an EMBL/GenBank/DDBJ whole genome shotgun (WGS) entry which is preliminary data.</text>
</comment>
<protein>
    <submittedName>
        <fullName evidence="2">Uncharacterized protein</fullName>
    </submittedName>
</protein>
<reference evidence="2" key="1">
    <citation type="submission" date="2014-01" db="EMBL/GenBank/DDBJ databases">
        <title>The genome of the white-rot fungus Pycnoporus cinnabarinus: a basidiomycete model with a versatile arsenal for lignocellulosic biomass breakdown.</title>
        <authorList>
            <person name="Levasseur A."/>
            <person name="Lomascolo A."/>
            <person name="Ruiz-Duenas F.J."/>
            <person name="Uzan E."/>
            <person name="Piumi F."/>
            <person name="Kues U."/>
            <person name="Ram A.F.J."/>
            <person name="Murat C."/>
            <person name="Haon M."/>
            <person name="Benoit I."/>
            <person name="Arfi Y."/>
            <person name="Chevret D."/>
            <person name="Drula E."/>
            <person name="Kwon M.J."/>
            <person name="Gouret P."/>
            <person name="Lesage-Meessen L."/>
            <person name="Lombard V."/>
            <person name="Mariette J."/>
            <person name="Noirot C."/>
            <person name="Park J."/>
            <person name="Patyshakuliyeva A."/>
            <person name="Wieneger R.A.B."/>
            <person name="Wosten H.A.B."/>
            <person name="Martin F."/>
            <person name="Coutinho P.M."/>
            <person name="de Vries R."/>
            <person name="Martinez A.T."/>
            <person name="Klopp C."/>
            <person name="Pontarotti P."/>
            <person name="Henrissat B."/>
            <person name="Record E."/>
        </authorList>
    </citation>
    <scope>NUCLEOTIDE SEQUENCE [LARGE SCALE GENOMIC DNA]</scope>
    <source>
        <strain evidence="2">BRFM137</strain>
    </source>
</reference>
<feature type="compositionally biased region" description="Polar residues" evidence="1">
    <location>
        <begin position="1"/>
        <end position="18"/>
    </location>
</feature>
<name>A0A060SUN1_PYCCI</name>
<proteinExistence type="predicted"/>
<accession>A0A060SUN1</accession>
<feature type="region of interest" description="Disordered" evidence="1">
    <location>
        <begin position="1"/>
        <end position="59"/>
    </location>
</feature>
<evidence type="ECO:0000256" key="1">
    <source>
        <dbReference type="SAM" id="MobiDB-lite"/>
    </source>
</evidence>
<dbReference type="OrthoDB" id="2756471at2759"/>
<keyword evidence="3" id="KW-1185">Reference proteome</keyword>
<sequence>MVSSTSHKVSHGTSSSAPTRKPPSKGRPMVQKVDTGSPPPPARPVRRAAQRSLKERRTSALFEGGALDSQLSDSQYIRDLVQSDDKSAKKSKRLCRDSLIARNELTSTFACEDASGAQTAQVEPFVEMENPSQLVEEFDYPERLGAQSFLARLEPAEFVAMNTVAMVIEKYRRRLEETQKHLDDLTYEHFDLMNNCRRLEDHNARLRGALDEHDIDIPDEEESQYT</sequence>
<evidence type="ECO:0000313" key="2">
    <source>
        <dbReference type="EMBL" id="CDO76178.1"/>
    </source>
</evidence>
<gene>
    <name evidence="2" type="ORF">BN946_scf185037.g1</name>
</gene>
<dbReference type="Proteomes" id="UP000029665">
    <property type="component" value="Unassembled WGS sequence"/>
</dbReference>